<evidence type="ECO:0000259" key="3">
    <source>
        <dbReference type="Pfam" id="PF00248"/>
    </source>
</evidence>
<organism evidence="4 5">
    <name type="scientific">Prymnesium parvum</name>
    <name type="common">Toxic golden alga</name>
    <dbReference type="NCBI Taxonomy" id="97485"/>
    <lineage>
        <taxon>Eukaryota</taxon>
        <taxon>Haptista</taxon>
        <taxon>Haptophyta</taxon>
        <taxon>Prymnesiophyceae</taxon>
        <taxon>Prymnesiales</taxon>
        <taxon>Prymnesiaceae</taxon>
        <taxon>Prymnesium</taxon>
    </lineage>
</organism>
<dbReference type="InterPro" id="IPR020471">
    <property type="entry name" value="AKR"/>
</dbReference>
<dbReference type="SUPFAM" id="SSF51430">
    <property type="entry name" value="NAD(P)-linked oxidoreductase"/>
    <property type="match status" value="1"/>
</dbReference>
<evidence type="ECO:0000256" key="1">
    <source>
        <dbReference type="SAM" id="MobiDB-lite"/>
    </source>
</evidence>
<dbReference type="InterPro" id="IPR018170">
    <property type="entry name" value="Aldo/ket_reductase_CS"/>
</dbReference>
<dbReference type="InterPro" id="IPR023210">
    <property type="entry name" value="NADP_OxRdtase_dom"/>
</dbReference>
<dbReference type="AlphaFoldDB" id="A0AB34JR17"/>
<dbReference type="GO" id="GO:0016491">
    <property type="term" value="F:oxidoreductase activity"/>
    <property type="evidence" value="ECO:0007669"/>
    <property type="project" value="InterPro"/>
</dbReference>
<dbReference type="Gene3D" id="3.20.20.100">
    <property type="entry name" value="NADP-dependent oxidoreductase domain"/>
    <property type="match status" value="1"/>
</dbReference>
<dbReference type="PANTHER" id="PTHR11732">
    <property type="entry name" value="ALDO/KETO REDUCTASE"/>
    <property type="match status" value="1"/>
</dbReference>
<proteinExistence type="predicted"/>
<name>A0AB34JR17_PRYPA</name>
<feature type="domain" description="NADP-dependent oxidoreductase" evidence="3">
    <location>
        <begin position="130"/>
        <end position="344"/>
    </location>
</feature>
<keyword evidence="2" id="KW-0472">Membrane</keyword>
<dbReference type="EMBL" id="JBGBPQ010000005">
    <property type="protein sequence ID" value="KAL1524074.1"/>
    <property type="molecule type" value="Genomic_DNA"/>
</dbReference>
<dbReference type="Proteomes" id="UP001515480">
    <property type="component" value="Unassembled WGS sequence"/>
</dbReference>
<keyword evidence="2" id="KW-0812">Transmembrane</keyword>
<keyword evidence="2" id="KW-1133">Transmembrane helix</keyword>
<keyword evidence="5" id="KW-1185">Reference proteome</keyword>
<evidence type="ECO:0000313" key="5">
    <source>
        <dbReference type="Proteomes" id="UP001515480"/>
    </source>
</evidence>
<feature type="region of interest" description="Disordered" evidence="1">
    <location>
        <begin position="1"/>
        <end position="36"/>
    </location>
</feature>
<dbReference type="PROSITE" id="PS00062">
    <property type="entry name" value="ALDOKETO_REDUCTASE_2"/>
    <property type="match status" value="1"/>
</dbReference>
<dbReference type="Pfam" id="PF00248">
    <property type="entry name" value="Aldo_ket_red"/>
    <property type="match status" value="1"/>
</dbReference>
<evidence type="ECO:0000313" key="4">
    <source>
        <dbReference type="EMBL" id="KAL1524074.1"/>
    </source>
</evidence>
<gene>
    <name evidence="4" type="ORF">AB1Y20_018984</name>
</gene>
<reference evidence="4 5" key="1">
    <citation type="journal article" date="2024" name="Science">
        <title>Giant polyketide synthase enzymes in the biosynthesis of giant marine polyether toxins.</title>
        <authorList>
            <person name="Fallon T.R."/>
            <person name="Shende V.V."/>
            <person name="Wierzbicki I.H."/>
            <person name="Pendleton A.L."/>
            <person name="Watervoot N.F."/>
            <person name="Auber R.P."/>
            <person name="Gonzalez D.J."/>
            <person name="Wisecaver J.H."/>
            <person name="Moore B.S."/>
        </authorList>
    </citation>
    <scope>NUCLEOTIDE SEQUENCE [LARGE SCALE GENOMIC DNA]</scope>
    <source>
        <strain evidence="4 5">12B1</strain>
    </source>
</reference>
<dbReference type="InterPro" id="IPR036812">
    <property type="entry name" value="NAD(P)_OxRdtase_dom_sf"/>
</dbReference>
<feature type="transmembrane region" description="Helical" evidence="2">
    <location>
        <begin position="48"/>
        <end position="67"/>
    </location>
</feature>
<accession>A0AB34JR17</accession>
<evidence type="ECO:0000256" key="2">
    <source>
        <dbReference type="SAM" id="Phobius"/>
    </source>
</evidence>
<feature type="compositionally biased region" description="Basic and acidic residues" evidence="1">
    <location>
        <begin position="1"/>
        <end position="18"/>
    </location>
</feature>
<protein>
    <recommendedName>
        <fullName evidence="3">NADP-dependent oxidoreductase domain-containing protein</fullName>
    </recommendedName>
</protein>
<sequence>MKPLNRDSMELEAPHDADEAGGVPSDKSPLYSSEGGAARARPLHGSGWLRVLLAFTALLALTLVFHGSGSRDSAARIPTRPLLGGGTIPMMMMGGDDFVEWFKAAGAGAAIQNFYSYGNGPHIAPQVHAFGREKVFISTGIPCGCCGYDAPKIQPMNSSLAMGYIDDVLRQLNTTYADLLLLHHRCHTANETASVWRAFEAAKRSGKARHIGVSNFNAHDLATLLSVAVEPVEVLEAHFGVGVMDFEVLELARKSGIQLVGFASLSMAGTDLPTLAPAVSKVAASHGITNTQVMYAYLYNRDIVVLSSCFHKEDPSRCASYYEVDLAVFDIRLSAEEMSELDNVTLGRRTCTDCFTDQCQECAKIIHQLGCPLLKAPGQPTLFPVWGRGNKQGTQCVACASLPQHRDDVIMACGSTLGGESFETMVPKACGI</sequence>
<comment type="caution">
    <text evidence="4">The sequence shown here is derived from an EMBL/GenBank/DDBJ whole genome shotgun (WGS) entry which is preliminary data.</text>
</comment>
<dbReference type="PRINTS" id="PR00069">
    <property type="entry name" value="ALDKETRDTASE"/>
</dbReference>